<comment type="similarity">
    <text evidence="1">Belongs to the HSBP1 family.</text>
</comment>
<dbReference type="GO" id="GO:0005829">
    <property type="term" value="C:cytosol"/>
    <property type="evidence" value="ECO:0007669"/>
    <property type="project" value="TreeGrafter"/>
</dbReference>
<dbReference type="RefSeq" id="XP_014149279.1">
    <property type="nucleotide sequence ID" value="XM_014293804.1"/>
</dbReference>
<name>A0A0L0FF23_9EUKA</name>
<evidence type="ECO:0000313" key="2">
    <source>
        <dbReference type="EMBL" id="KNC75377.1"/>
    </source>
</evidence>
<organism evidence="2 3">
    <name type="scientific">Sphaeroforma arctica JP610</name>
    <dbReference type="NCBI Taxonomy" id="667725"/>
    <lineage>
        <taxon>Eukaryota</taxon>
        <taxon>Ichthyosporea</taxon>
        <taxon>Ichthyophonida</taxon>
        <taxon>Sphaeroforma</taxon>
    </lineage>
</organism>
<gene>
    <name evidence="2" type="ORF">SARC_12096</name>
</gene>
<reference evidence="2 3" key="1">
    <citation type="submission" date="2011-02" db="EMBL/GenBank/DDBJ databases">
        <title>The Genome Sequence of Sphaeroforma arctica JP610.</title>
        <authorList>
            <consortium name="The Broad Institute Genome Sequencing Platform"/>
            <person name="Russ C."/>
            <person name="Cuomo C."/>
            <person name="Young S.K."/>
            <person name="Zeng Q."/>
            <person name="Gargeya S."/>
            <person name="Alvarado L."/>
            <person name="Berlin A."/>
            <person name="Chapman S.B."/>
            <person name="Chen Z."/>
            <person name="Freedman E."/>
            <person name="Gellesch M."/>
            <person name="Goldberg J."/>
            <person name="Griggs A."/>
            <person name="Gujja S."/>
            <person name="Heilman E."/>
            <person name="Heiman D."/>
            <person name="Howarth C."/>
            <person name="Mehta T."/>
            <person name="Neiman D."/>
            <person name="Pearson M."/>
            <person name="Roberts A."/>
            <person name="Saif S."/>
            <person name="Shea T."/>
            <person name="Shenoy N."/>
            <person name="Sisk P."/>
            <person name="Stolte C."/>
            <person name="Sykes S."/>
            <person name="White J."/>
            <person name="Yandava C."/>
            <person name="Burger G."/>
            <person name="Gray M.W."/>
            <person name="Holland P.W.H."/>
            <person name="King N."/>
            <person name="Lang F.B.F."/>
            <person name="Roger A.J."/>
            <person name="Ruiz-Trillo I."/>
            <person name="Haas B."/>
            <person name="Nusbaum C."/>
            <person name="Birren B."/>
        </authorList>
    </citation>
    <scope>NUCLEOTIDE SEQUENCE [LARGE SCALE GENOMIC DNA]</scope>
    <source>
        <strain evidence="2 3">JP610</strain>
    </source>
</reference>
<dbReference type="AlphaFoldDB" id="A0A0L0FF23"/>
<dbReference type="Proteomes" id="UP000054560">
    <property type="component" value="Unassembled WGS sequence"/>
</dbReference>
<accession>A0A0L0FF23</accession>
<evidence type="ECO:0000256" key="1">
    <source>
        <dbReference type="ARBA" id="ARBA00006349"/>
    </source>
</evidence>
<dbReference type="GO" id="GO:0070370">
    <property type="term" value="P:cellular heat acclimation"/>
    <property type="evidence" value="ECO:0007669"/>
    <property type="project" value="TreeGrafter"/>
</dbReference>
<dbReference type="OrthoDB" id="4159489at2759"/>
<sequence>MTSSEISASVIKSNGDSAADIQQTHVNAVNLANGEKDKADLVQGILNQVQTRFQVMTDTVVEKIDSMGKQIDDLQTQIAVLEDQLKKNYPDDSADK</sequence>
<dbReference type="GeneID" id="25912600"/>
<dbReference type="PANTHER" id="PTHR19424:SF0">
    <property type="entry name" value="HEAT SHOCK FACTOR BINDING PROTEIN 1"/>
    <property type="match status" value="1"/>
</dbReference>
<proteinExistence type="inferred from homology"/>
<evidence type="ECO:0000313" key="3">
    <source>
        <dbReference type="Proteomes" id="UP000054560"/>
    </source>
</evidence>
<dbReference type="Pfam" id="PF06825">
    <property type="entry name" value="HSBP1"/>
    <property type="match status" value="1"/>
</dbReference>
<keyword evidence="3" id="KW-1185">Reference proteome</keyword>
<dbReference type="GO" id="GO:0003714">
    <property type="term" value="F:transcription corepressor activity"/>
    <property type="evidence" value="ECO:0007669"/>
    <property type="project" value="InterPro"/>
</dbReference>
<dbReference type="EMBL" id="KQ243666">
    <property type="protein sequence ID" value="KNC75377.1"/>
    <property type="molecule type" value="Genomic_DNA"/>
</dbReference>
<dbReference type="InterPro" id="IPR009643">
    <property type="entry name" value="HS1-bd"/>
</dbReference>
<dbReference type="GO" id="GO:0005634">
    <property type="term" value="C:nucleus"/>
    <property type="evidence" value="ECO:0007669"/>
    <property type="project" value="TreeGrafter"/>
</dbReference>
<protein>
    <submittedName>
        <fullName evidence="2">Uncharacterized protein</fullName>
    </submittedName>
</protein>
<dbReference type="Gene3D" id="1.20.5.430">
    <property type="match status" value="1"/>
</dbReference>
<dbReference type="PANTHER" id="PTHR19424">
    <property type="entry name" value="HEAT SHOCK FACTOR BINDING PROTEIN 1"/>
    <property type="match status" value="1"/>
</dbReference>